<dbReference type="AlphaFoldDB" id="A0A1I0WP32"/>
<feature type="transmembrane region" description="Helical" evidence="1">
    <location>
        <begin position="47"/>
        <end position="66"/>
    </location>
</feature>
<dbReference type="RefSeq" id="WP_092894791.1">
    <property type="nucleotide sequence ID" value="NZ_FOKK01000002.1"/>
</dbReference>
<dbReference type="OrthoDB" id="828254at2"/>
<gene>
    <name evidence="2" type="ORF">SAMN04489723_102244</name>
</gene>
<evidence type="ECO:0000313" key="3">
    <source>
        <dbReference type="Proteomes" id="UP000198790"/>
    </source>
</evidence>
<feature type="transmembrane region" description="Helical" evidence="1">
    <location>
        <begin position="21"/>
        <end position="41"/>
    </location>
</feature>
<name>A0A1I0WP32_9BACT</name>
<keyword evidence="1" id="KW-0812">Transmembrane</keyword>
<dbReference type="Proteomes" id="UP000198790">
    <property type="component" value="Unassembled WGS sequence"/>
</dbReference>
<proteinExistence type="predicted"/>
<evidence type="ECO:0000256" key="1">
    <source>
        <dbReference type="SAM" id="Phobius"/>
    </source>
</evidence>
<keyword evidence="1" id="KW-1133">Transmembrane helix</keyword>
<dbReference type="STRING" id="237018.SAMN04489723_102244"/>
<protein>
    <submittedName>
        <fullName evidence="2">Uncharacterized protein</fullName>
    </submittedName>
</protein>
<reference evidence="2 3" key="1">
    <citation type="submission" date="2016-10" db="EMBL/GenBank/DDBJ databases">
        <authorList>
            <person name="de Groot N.N."/>
        </authorList>
    </citation>
    <scope>NUCLEOTIDE SEQUENCE [LARGE SCALE GENOMIC DNA]</scope>
    <source>
        <strain evidence="2 3">DSM 23399</strain>
    </source>
</reference>
<keyword evidence="3" id="KW-1185">Reference proteome</keyword>
<accession>A0A1I0WP32</accession>
<evidence type="ECO:0000313" key="2">
    <source>
        <dbReference type="EMBL" id="SFA90525.1"/>
    </source>
</evidence>
<organism evidence="2 3">
    <name type="scientific">Algoriphagus aquimarinus</name>
    <dbReference type="NCBI Taxonomy" id="237018"/>
    <lineage>
        <taxon>Bacteria</taxon>
        <taxon>Pseudomonadati</taxon>
        <taxon>Bacteroidota</taxon>
        <taxon>Cytophagia</taxon>
        <taxon>Cytophagales</taxon>
        <taxon>Cyclobacteriaceae</taxon>
        <taxon>Algoriphagus</taxon>
    </lineage>
</organism>
<sequence>MINLLYKLSPKLDSLTKRQKLMFRVLLLSVSLVFFGAYFKINDHPNADLILGSAMILHIISIAGLLSKWASYRTRSEVSTLD</sequence>
<dbReference type="EMBL" id="FOKK01000002">
    <property type="protein sequence ID" value="SFA90525.1"/>
    <property type="molecule type" value="Genomic_DNA"/>
</dbReference>
<keyword evidence="1" id="KW-0472">Membrane</keyword>